<dbReference type="Gene3D" id="2.60.40.1090">
    <property type="entry name" value="Fimbrial-type adhesion domain"/>
    <property type="match status" value="1"/>
</dbReference>
<evidence type="ECO:0000256" key="1">
    <source>
        <dbReference type="SAM" id="SignalP"/>
    </source>
</evidence>
<dbReference type="InterPro" id="IPR000259">
    <property type="entry name" value="Adhesion_dom_fimbrial"/>
</dbReference>
<accession>A0ABS0DZV3</accession>
<dbReference type="InterPro" id="IPR036937">
    <property type="entry name" value="Adhesion_dom_fimbrial_sf"/>
</dbReference>
<evidence type="ECO:0000313" key="4">
    <source>
        <dbReference type="Proteomes" id="UP000600307"/>
    </source>
</evidence>
<comment type="caution">
    <text evidence="3">The sequence shown here is derived from an EMBL/GenBank/DDBJ whole genome shotgun (WGS) entry which is preliminary data.</text>
</comment>
<evidence type="ECO:0000259" key="2">
    <source>
        <dbReference type="Pfam" id="PF00419"/>
    </source>
</evidence>
<feature type="domain" description="Fimbrial-type adhesion" evidence="2">
    <location>
        <begin position="203"/>
        <end position="322"/>
    </location>
</feature>
<evidence type="ECO:0000313" key="3">
    <source>
        <dbReference type="EMBL" id="MBF7957668.1"/>
    </source>
</evidence>
<feature type="signal peptide" evidence="1">
    <location>
        <begin position="1"/>
        <end position="27"/>
    </location>
</feature>
<feature type="chain" id="PRO_5047367138" evidence="1">
    <location>
        <begin position="28"/>
        <end position="323"/>
    </location>
</feature>
<keyword evidence="4" id="KW-1185">Reference proteome</keyword>
<proteinExistence type="predicted"/>
<dbReference type="RefSeq" id="WP_195817834.1">
    <property type="nucleotide sequence ID" value="NZ_JADOBH010000004.1"/>
</dbReference>
<protein>
    <submittedName>
        <fullName evidence="3">Fimbrial protein</fullName>
    </submittedName>
</protein>
<organism evidence="3 4">
    <name type="scientific">Rahnella victoriana</name>
    <dbReference type="NCBI Taxonomy" id="1510570"/>
    <lineage>
        <taxon>Bacteria</taxon>
        <taxon>Pseudomonadati</taxon>
        <taxon>Pseudomonadota</taxon>
        <taxon>Gammaproteobacteria</taxon>
        <taxon>Enterobacterales</taxon>
        <taxon>Yersiniaceae</taxon>
        <taxon>Rahnella</taxon>
    </lineage>
</organism>
<reference evidence="3 4" key="1">
    <citation type="submission" date="2020-11" db="EMBL/GenBank/DDBJ databases">
        <title>Taxonomic investigation of Rahnella spp.</title>
        <authorList>
            <person name="Lee S.D."/>
        </authorList>
    </citation>
    <scope>NUCLEOTIDE SEQUENCE [LARGE SCALE GENOMIC DNA]</scope>
    <source>
        <strain evidence="3 4">SAP-10</strain>
    </source>
</reference>
<dbReference type="InterPro" id="IPR008966">
    <property type="entry name" value="Adhesion_dom_sf"/>
</dbReference>
<dbReference type="Pfam" id="PF00419">
    <property type="entry name" value="Fimbrial"/>
    <property type="match status" value="1"/>
</dbReference>
<name>A0ABS0DZV3_9GAMM</name>
<dbReference type="EMBL" id="JADOBH010000004">
    <property type="protein sequence ID" value="MBF7957668.1"/>
    <property type="molecule type" value="Genomic_DNA"/>
</dbReference>
<sequence length="323" mass="35227">MRFVLRRLLHPPVLILLLLLFSRHALALDCVEKGTGIVDKPAIPVGQLAIPANVPPGTKVWESNDITVTAYCDNVLGSAIDVVHFYFNPKSQSIGEGLRLGVSYNGQELEQDQQRTSTNSTPIQRGGSVTLDVTFRLYIKVTGTPPSAGYYQGTDQFTVFQLDGSSRVNNTPGAKNLKYNLSGLQGVRFLACGSDLKVWPESQIVDFGAIQSTALSRSSGISLPFAIRAVKQGCLDNFSLQAEFSTASPLLDNTAIDLQNGARLMLYNDQDQPVVFNRYDDFAALNNVNEVTKNFSARLSAIPGRALTLGQFDASVIVKINYY</sequence>
<dbReference type="SUPFAM" id="SSF49401">
    <property type="entry name" value="Bacterial adhesins"/>
    <property type="match status" value="1"/>
</dbReference>
<keyword evidence="1" id="KW-0732">Signal</keyword>
<gene>
    <name evidence="3" type="ORF">IV431_19090</name>
</gene>
<dbReference type="Proteomes" id="UP000600307">
    <property type="component" value="Unassembled WGS sequence"/>
</dbReference>